<dbReference type="Pfam" id="PF04107">
    <property type="entry name" value="GCS2"/>
    <property type="match status" value="1"/>
</dbReference>
<dbReference type="NCBIfam" id="TIGR02050">
    <property type="entry name" value="gshA_cyan_rel"/>
    <property type="match status" value="1"/>
</dbReference>
<dbReference type="EC" id="6.3.2.2" evidence="4"/>
<dbReference type="GO" id="GO:0004357">
    <property type="term" value="F:glutamate-cysteine ligase activity"/>
    <property type="evidence" value="ECO:0007669"/>
    <property type="project" value="UniProtKB-EC"/>
</dbReference>
<comment type="catalytic activity">
    <reaction evidence="4">
        <text>L-cysteine + L-glutamate + ATP = gamma-L-glutamyl-L-cysteine + ADP + phosphate + H(+)</text>
        <dbReference type="Rhea" id="RHEA:13285"/>
        <dbReference type="ChEBI" id="CHEBI:15378"/>
        <dbReference type="ChEBI" id="CHEBI:29985"/>
        <dbReference type="ChEBI" id="CHEBI:30616"/>
        <dbReference type="ChEBI" id="CHEBI:35235"/>
        <dbReference type="ChEBI" id="CHEBI:43474"/>
        <dbReference type="ChEBI" id="CHEBI:58173"/>
        <dbReference type="ChEBI" id="CHEBI:456216"/>
        <dbReference type="EC" id="6.3.2.2"/>
    </reaction>
</comment>
<reference evidence="5 6" key="1">
    <citation type="submission" date="2018-10" db="EMBL/GenBank/DDBJ databases">
        <title>Genomic Encyclopedia of Type Strains, Phase IV (KMG-IV): sequencing the most valuable type-strain genomes for metagenomic binning, comparative biology and taxonomic classification.</title>
        <authorList>
            <person name="Goeker M."/>
        </authorList>
    </citation>
    <scope>NUCLEOTIDE SEQUENCE [LARGE SCALE GENOMIC DNA]</scope>
    <source>
        <strain evidence="5 6">DSM 3303</strain>
    </source>
</reference>
<dbReference type="HAMAP" id="MF_01609">
    <property type="entry name" value="Glu_cys_ligase_2"/>
    <property type="match status" value="1"/>
</dbReference>
<comment type="similarity">
    <text evidence="4">Belongs to the glutamate--cysteine ligase type 2 family. YbdK subfamily.</text>
</comment>
<proteinExistence type="inferred from homology"/>
<evidence type="ECO:0000256" key="4">
    <source>
        <dbReference type="HAMAP-Rule" id="MF_01609"/>
    </source>
</evidence>
<name>A0A495BHW5_VOGIN</name>
<dbReference type="SUPFAM" id="SSF55931">
    <property type="entry name" value="Glutamine synthetase/guanido kinase"/>
    <property type="match status" value="1"/>
</dbReference>
<accession>A0A495BHW5</accession>
<dbReference type="InterPro" id="IPR014746">
    <property type="entry name" value="Gln_synth/guanido_kin_cat_dom"/>
</dbReference>
<comment type="function">
    <text evidence="4">ATP-dependent carboxylate-amine ligase which exhibits weak glutamate--cysteine ligase activity.</text>
</comment>
<keyword evidence="1 4" id="KW-0436">Ligase</keyword>
<keyword evidence="3 4" id="KW-0067">ATP-binding</keyword>
<dbReference type="GO" id="GO:0005524">
    <property type="term" value="F:ATP binding"/>
    <property type="evidence" value="ECO:0007669"/>
    <property type="project" value="UniProtKB-KW"/>
</dbReference>
<dbReference type="GO" id="GO:0042398">
    <property type="term" value="P:modified amino acid biosynthetic process"/>
    <property type="evidence" value="ECO:0007669"/>
    <property type="project" value="InterPro"/>
</dbReference>
<dbReference type="PANTHER" id="PTHR36510">
    <property type="entry name" value="GLUTAMATE--CYSTEINE LIGASE 2-RELATED"/>
    <property type="match status" value="1"/>
</dbReference>
<dbReference type="InterPro" id="IPR006336">
    <property type="entry name" value="GCS2"/>
</dbReference>
<dbReference type="Proteomes" id="UP000279384">
    <property type="component" value="Unassembled WGS sequence"/>
</dbReference>
<dbReference type="Gene3D" id="3.30.590.20">
    <property type="match status" value="1"/>
</dbReference>
<evidence type="ECO:0000256" key="2">
    <source>
        <dbReference type="ARBA" id="ARBA00022741"/>
    </source>
</evidence>
<dbReference type="InterPro" id="IPR050141">
    <property type="entry name" value="GCL_type2/YbdK_subfam"/>
</dbReference>
<dbReference type="AlphaFoldDB" id="A0A495BHW5"/>
<dbReference type="NCBIfam" id="NF010040">
    <property type="entry name" value="PRK13516.1"/>
    <property type="match status" value="1"/>
</dbReference>
<dbReference type="EMBL" id="RBID01000011">
    <property type="protein sequence ID" value="RKQ60937.1"/>
    <property type="molecule type" value="Genomic_DNA"/>
</dbReference>
<evidence type="ECO:0000313" key="5">
    <source>
        <dbReference type="EMBL" id="RKQ60937.1"/>
    </source>
</evidence>
<dbReference type="PANTHER" id="PTHR36510:SF1">
    <property type="entry name" value="GLUTAMATE--CYSTEINE LIGASE 2-RELATED"/>
    <property type="match status" value="1"/>
</dbReference>
<sequence length="376" mass="41784">MPSTEYQPSTAATLGMELEIQLVDKQTLDLAPRADEILHTLHQSTTARHFKQEVTRSMLELNSGIHNGSATLEAEMLQLGAQLCAAAAPLGVRPCGGGTHPFQDWRERQISDFPRYQHFAEHYGYLARQFTVFGQHVHVGCPDGDTAIWLTHALSYYIPHLLALSASSPYIQGEDSGFASARSNVVSVFPSSGHLPQFVRSWQEFQGHAAELEHAGIIGSLKDLYWDIRPKPEYGTVEVRIFDTPLDIPHSVALAALVQTLARYLLTERPPQPGRAALYCVYGFNRFQAARFGLSADIHDVRSGKRIPLSQAILDLLQQLQPYAADPHARDCLEQLALRAHHRHGDYSLLREHANNSLSAPQLVHEAANLWQPANS</sequence>
<keyword evidence="2 4" id="KW-0547">Nucleotide-binding</keyword>
<evidence type="ECO:0000256" key="3">
    <source>
        <dbReference type="ARBA" id="ARBA00022840"/>
    </source>
</evidence>
<comment type="caution">
    <text evidence="5">The sequence shown here is derived from an EMBL/GenBank/DDBJ whole genome shotgun (WGS) entry which is preliminary data.</text>
</comment>
<dbReference type="RefSeq" id="WP_170152088.1">
    <property type="nucleotide sequence ID" value="NZ_RBID01000011.1"/>
</dbReference>
<evidence type="ECO:0000313" key="6">
    <source>
        <dbReference type="Proteomes" id="UP000279384"/>
    </source>
</evidence>
<evidence type="ECO:0000256" key="1">
    <source>
        <dbReference type="ARBA" id="ARBA00022598"/>
    </source>
</evidence>
<protein>
    <recommendedName>
        <fullName evidence="4">Putative glutamate--cysteine ligase 2</fullName>
        <ecNumber evidence="4">6.3.2.2</ecNumber>
    </recommendedName>
    <alternativeName>
        <fullName evidence="4">Gamma-glutamylcysteine synthetase 2</fullName>
        <shortName evidence="4">GCS 2</shortName>
        <shortName evidence="4">Gamma-GCS 2</shortName>
    </alternativeName>
</protein>
<organism evidence="5 6">
    <name type="scientific">Vogesella indigofera</name>
    <name type="common">Pseudomonas indigofera</name>
    <dbReference type="NCBI Taxonomy" id="45465"/>
    <lineage>
        <taxon>Bacteria</taxon>
        <taxon>Pseudomonadati</taxon>
        <taxon>Pseudomonadota</taxon>
        <taxon>Betaproteobacteria</taxon>
        <taxon>Neisseriales</taxon>
        <taxon>Chromobacteriaceae</taxon>
        <taxon>Vogesella</taxon>
    </lineage>
</organism>
<dbReference type="InterPro" id="IPR011793">
    <property type="entry name" value="YbdK"/>
</dbReference>
<gene>
    <name evidence="5" type="ORF">C8E02_0696</name>
</gene>